<dbReference type="InterPro" id="IPR000626">
    <property type="entry name" value="Ubiquitin-like_dom"/>
</dbReference>
<dbReference type="Proteomes" id="UP001175227">
    <property type="component" value="Unassembled WGS sequence"/>
</dbReference>
<evidence type="ECO:0000313" key="3">
    <source>
        <dbReference type="Proteomes" id="UP001175227"/>
    </source>
</evidence>
<feature type="domain" description="Ubiquitin-like" evidence="1">
    <location>
        <begin position="98"/>
        <end position="166"/>
    </location>
</feature>
<dbReference type="CDD" id="cd17039">
    <property type="entry name" value="Ubl_ubiquitin_like"/>
    <property type="match status" value="1"/>
</dbReference>
<protein>
    <recommendedName>
        <fullName evidence="1">Ubiquitin-like domain-containing protein</fullName>
    </recommendedName>
</protein>
<dbReference type="Pfam" id="PF00240">
    <property type="entry name" value="ubiquitin"/>
    <property type="match status" value="1"/>
</dbReference>
<keyword evidence="3" id="KW-1185">Reference proteome</keyword>
<dbReference type="AlphaFoldDB" id="A0AA39NEB5"/>
<dbReference type="Gene3D" id="3.10.20.90">
    <property type="entry name" value="Phosphatidylinositol 3-kinase Catalytic Subunit, Chain A, domain 1"/>
    <property type="match status" value="1"/>
</dbReference>
<dbReference type="PROSITE" id="PS50053">
    <property type="entry name" value="UBIQUITIN_2"/>
    <property type="match status" value="1"/>
</dbReference>
<dbReference type="InterPro" id="IPR029071">
    <property type="entry name" value="Ubiquitin-like_domsf"/>
</dbReference>
<sequence>MGASQSKSDYIVATGATTTVFIRRTDVVWYEDLIDLLPRHFPNIDPKSIVIQTNELDICVGRDVDIPPNLWPEISPQIQNIKVVPRPTQRLTKAPKLMVLYLETCNMEITTVSLPCSASVIDLTDIIQEFEGIQIDKQFLVYNHQILDSNLLLSDYDITDGATIFLEDSSPLKLPVLRGMKPVLYLFPPLPTDALIRLSLSKAWSFSVLYPDASITDSEIGQSITWNVKTHEDHTLTDMSTGTRVSYLFWETKTNPGLPPSPPASPQIPSHAIRTFDPLRPQVTDDNSVVLRASKAAVYLDKALTNLGLHIEARTSFITFWLPFILKHNYVAVNFLPQASYENAAPLDVEPKPDVVIRVFMLFKRVCEDELDEWEEALSRASKDTKLWKGIVGADTERMKDEKLFRVLEWGGMEVN</sequence>
<evidence type="ECO:0000259" key="1">
    <source>
        <dbReference type="PROSITE" id="PS50053"/>
    </source>
</evidence>
<name>A0AA39NEB5_9AGAR</name>
<organism evidence="2 3">
    <name type="scientific">Armillaria novae-zelandiae</name>
    <dbReference type="NCBI Taxonomy" id="153914"/>
    <lineage>
        <taxon>Eukaryota</taxon>
        <taxon>Fungi</taxon>
        <taxon>Dikarya</taxon>
        <taxon>Basidiomycota</taxon>
        <taxon>Agaricomycotina</taxon>
        <taxon>Agaricomycetes</taxon>
        <taxon>Agaricomycetidae</taxon>
        <taxon>Agaricales</taxon>
        <taxon>Marasmiineae</taxon>
        <taxon>Physalacriaceae</taxon>
        <taxon>Armillaria</taxon>
    </lineage>
</organism>
<gene>
    <name evidence="2" type="ORF">IW261DRAFT_1598783</name>
</gene>
<proteinExistence type="predicted"/>
<accession>A0AA39NEB5</accession>
<comment type="caution">
    <text evidence="2">The sequence shown here is derived from an EMBL/GenBank/DDBJ whole genome shotgun (WGS) entry which is preliminary data.</text>
</comment>
<evidence type="ECO:0000313" key="2">
    <source>
        <dbReference type="EMBL" id="KAK0464057.1"/>
    </source>
</evidence>
<dbReference type="SUPFAM" id="SSF54236">
    <property type="entry name" value="Ubiquitin-like"/>
    <property type="match status" value="1"/>
</dbReference>
<reference evidence="2" key="1">
    <citation type="submission" date="2023-06" db="EMBL/GenBank/DDBJ databases">
        <authorList>
            <consortium name="Lawrence Berkeley National Laboratory"/>
            <person name="Ahrendt S."/>
            <person name="Sahu N."/>
            <person name="Indic B."/>
            <person name="Wong-Bajracharya J."/>
            <person name="Merenyi Z."/>
            <person name="Ke H.-M."/>
            <person name="Monk M."/>
            <person name="Kocsube S."/>
            <person name="Drula E."/>
            <person name="Lipzen A."/>
            <person name="Balint B."/>
            <person name="Henrissat B."/>
            <person name="Andreopoulos B."/>
            <person name="Martin F.M."/>
            <person name="Harder C.B."/>
            <person name="Rigling D."/>
            <person name="Ford K.L."/>
            <person name="Foster G.D."/>
            <person name="Pangilinan J."/>
            <person name="Papanicolaou A."/>
            <person name="Barry K."/>
            <person name="LaButti K."/>
            <person name="Viragh M."/>
            <person name="Koriabine M."/>
            <person name="Yan M."/>
            <person name="Riley R."/>
            <person name="Champramary S."/>
            <person name="Plett K.L."/>
            <person name="Tsai I.J."/>
            <person name="Slot J."/>
            <person name="Sipos G."/>
            <person name="Plett J."/>
            <person name="Nagy L.G."/>
            <person name="Grigoriev I.V."/>
        </authorList>
    </citation>
    <scope>NUCLEOTIDE SEQUENCE</scope>
    <source>
        <strain evidence="2">ICMP 16352</strain>
    </source>
</reference>
<dbReference type="EMBL" id="JAUEPR010000103">
    <property type="protein sequence ID" value="KAK0464057.1"/>
    <property type="molecule type" value="Genomic_DNA"/>
</dbReference>